<dbReference type="EMBL" id="JAYMRS010000016">
    <property type="protein sequence ID" value="MFB8770946.1"/>
    <property type="molecule type" value="Genomic_DNA"/>
</dbReference>
<protein>
    <submittedName>
        <fullName evidence="1">Uncharacterized protein</fullName>
    </submittedName>
</protein>
<reference evidence="1 2" key="1">
    <citation type="submission" date="2024-01" db="EMBL/GenBank/DDBJ databases">
        <title>Genome mining of biosynthetic gene clusters to explore secondary metabolites of Streptomyces sp.</title>
        <authorList>
            <person name="Baig A."/>
            <person name="Ajitkumar Shintre N."/>
            <person name="Kumar H."/>
            <person name="Anbarasu A."/>
            <person name="Ramaiah S."/>
        </authorList>
    </citation>
    <scope>NUCLEOTIDE SEQUENCE [LARGE SCALE GENOMIC DNA]</scope>
    <source>
        <strain evidence="1 2">A01</strain>
    </source>
</reference>
<sequence>MTPTDTINGLSLLITDLLTDLVADGRMTEAEAAKWEREAAAIVTAGASE</sequence>
<keyword evidence="2" id="KW-1185">Reference proteome</keyword>
<dbReference type="Proteomes" id="UP001585053">
    <property type="component" value="Unassembled WGS sequence"/>
</dbReference>
<name>A0ABV5E278_9ACTN</name>
<evidence type="ECO:0000313" key="1">
    <source>
        <dbReference type="EMBL" id="MFB8770946.1"/>
    </source>
</evidence>
<organism evidence="1 2">
    <name type="scientific">Nocardiopsis alba</name>
    <dbReference type="NCBI Taxonomy" id="53437"/>
    <lineage>
        <taxon>Bacteria</taxon>
        <taxon>Bacillati</taxon>
        <taxon>Actinomycetota</taxon>
        <taxon>Actinomycetes</taxon>
        <taxon>Streptosporangiales</taxon>
        <taxon>Nocardiopsidaceae</taxon>
        <taxon>Nocardiopsis</taxon>
    </lineage>
</organism>
<comment type="caution">
    <text evidence="1">The sequence shown here is derived from an EMBL/GenBank/DDBJ whole genome shotgun (WGS) entry which is preliminary data.</text>
</comment>
<accession>A0ABV5E278</accession>
<dbReference type="RefSeq" id="WP_376737868.1">
    <property type="nucleotide sequence ID" value="NZ_JAYMRS010000016.1"/>
</dbReference>
<proteinExistence type="predicted"/>
<evidence type="ECO:0000313" key="2">
    <source>
        <dbReference type="Proteomes" id="UP001585053"/>
    </source>
</evidence>
<gene>
    <name evidence="1" type="ORF">VSQ78_24865</name>
</gene>